<dbReference type="AlphaFoldDB" id="A0A7D9LD36"/>
<feature type="compositionally biased region" description="Low complexity" evidence="1">
    <location>
        <begin position="32"/>
        <end position="50"/>
    </location>
</feature>
<gene>
    <name evidence="2" type="ORF">PACLA_8A053759</name>
</gene>
<reference evidence="2" key="1">
    <citation type="submission" date="2020-04" db="EMBL/GenBank/DDBJ databases">
        <authorList>
            <person name="Alioto T."/>
            <person name="Alioto T."/>
            <person name="Gomez Garrido J."/>
        </authorList>
    </citation>
    <scope>NUCLEOTIDE SEQUENCE</scope>
    <source>
        <strain evidence="2">A484AB</strain>
    </source>
</reference>
<feature type="non-terminal residue" evidence="2">
    <location>
        <position position="1"/>
    </location>
</feature>
<sequence length="62" mass="7022">VTNDIGDKTNKGRTLRRFKPYKRHNNASHGGSYTSPPYVSTKTTSSTKTTINTPSRYRLPKH</sequence>
<dbReference type="Proteomes" id="UP001152795">
    <property type="component" value="Unassembled WGS sequence"/>
</dbReference>
<evidence type="ECO:0000313" key="2">
    <source>
        <dbReference type="EMBL" id="CAB4030029.1"/>
    </source>
</evidence>
<accession>A0A7D9LD36</accession>
<feature type="compositionally biased region" description="Basic and acidic residues" evidence="1">
    <location>
        <begin position="1"/>
        <end position="10"/>
    </location>
</feature>
<feature type="region of interest" description="Disordered" evidence="1">
    <location>
        <begin position="1"/>
        <end position="62"/>
    </location>
</feature>
<comment type="caution">
    <text evidence="2">The sequence shown here is derived from an EMBL/GenBank/DDBJ whole genome shotgun (WGS) entry which is preliminary data.</text>
</comment>
<name>A0A7D9LD36_PARCT</name>
<protein>
    <submittedName>
        <fullName evidence="2">Uncharacterized protein</fullName>
    </submittedName>
</protein>
<evidence type="ECO:0000313" key="3">
    <source>
        <dbReference type="Proteomes" id="UP001152795"/>
    </source>
</evidence>
<proteinExistence type="predicted"/>
<feature type="compositionally biased region" description="Basic residues" evidence="1">
    <location>
        <begin position="11"/>
        <end position="26"/>
    </location>
</feature>
<organism evidence="2 3">
    <name type="scientific">Paramuricea clavata</name>
    <name type="common">Red gorgonian</name>
    <name type="synonym">Violescent sea-whip</name>
    <dbReference type="NCBI Taxonomy" id="317549"/>
    <lineage>
        <taxon>Eukaryota</taxon>
        <taxon>Metazoa</taxon>
        <taxon>Cnidaria</taxon>
        <taxon>Anthozoa</taxon>
        <taxon>Octocorallia</taxon>
        <taxon>Malacalcyonacea</taxon>
        <taxon>Plexauridae</taxon>
        <taxon>Paramuricea</taxon>
    </lineage>
</organism>
<keyword evidence="3" id="KW-1185">Reference proteome</keyword>
<dbReference type="EMBL" id="CACRXK020016575">
    <property type="protein sequence ID" value="CAB4030029.1"/>
    <property type="molecule type" value="Genomic_DNA"/>
</dbReference>
<evidence type="ECO:0000256" key="1">
    <source>
        <dbReference type="SAM" id="MobiDB-lite"/>
    </source>
</evidence>